<dbReference type="EC" id="3.1.1.29" evidence="1 7"/>
<protein>
    <recommendedName>
        <fullName evidence="6 7">Peptidyl-tRNA hydrolase</fullName>
        <shortName evidence="7">Pth</shortName>
        <ecNumber evidence="1 7">3.1.1.29</ecNumber>
    </recommendedName>
</protein>
<comment type="function">
    <text evidence="7">Catalyzes the release of premature peptidyl moieties from peptidyl-tRNA molecules trapped in stalled 50S ribosomal subunits, and thus maintains levels of free tRNAs and 50S ribosomes.</text>
</comment>
<name>A0A1G1VQV2_9BACT</name>
<dbReference type="SUPFAM" id="SSF53178">
    <property type="entry name" value="Peptidyl-tRNA hydrolase-like"/>
    <property type="match status" value="1"/>
</dbReference>
<feature type="active site" description="Proton acceptor" evidence="7">
    <location>
        <position position="19"/>
    </location>
</feature>
<evidence type="ECO:0000256" key="8">
    <source>
        <dbReference type="RuleBase" id="RU000673"/>
    </source>
</evidence>
<feature type="site" description="Stabilizes the basic form of H active site to accept a proton" evidence="7">
    <location>
        <position position="89"/>
    </location>
</feature>
<feature type="binding site" evidence="7">
    <location>
        <position position="14"/>
    </location>
    <ligand>
        <name>tRNA</name>
        <dbReference type="ChEBI" id="CHEBI:17843"/>
    </ligand>
</feature>
<dbReference type="InterPro" id="IPR018171">
    <property type="entry name" value="Pept_tRNA_hydro_CS"/>
</dbReference>
<dbReference type="Proteomes" id="UP000179233">
    <property type="component" value="Unassembled WGS sequence"/>
</dbReference>
<keyword evidence="4 7" id="KW-0694">RNA-binding</keyword>
<sequence length="181" mass="20327">MKLVVGLGNPGGKYVGTRHNVGFLVVEELAATLQNSKFKINEKYMSLVFQVDDVLLAKPQTFMNRSGVAVGKLVRFYKVSKSNLYVVHDDLDIPLGKYKIQFGKGPKVHQGLQSIYRELGSEGFWHIRIGIEHRAKGMEEQRTTGEAYVLQRFTEEEQALIQQVTDQVVLEFGGILGLVSE</sequence>
<comment type="subunit">
    <text evidence="7">Monomer.</text>
</comment>
<evidence type="ECO:0000256" key="7">
    <source>
        <dbReference type="HAMAP-Rule" id="MF_00083"/>
    </source>
</evidence>
<dbReference type="InterPro" id="IPR036416">
    <property type="entry name" value="Pept_tRNA_hydro_sf"/>
</dbReference>
<keyword evidence="7" id="KW-0963">Cytoplasm</keyword>
<feature type="binding site" evidence="7">
    <location>
        <position position="64"/>
    </location>
    <ligand>
        <name>tRNA</name>
        <dbReference type="ChEBI" id="CHEBI:17843"/>
    </ligand>
</feature>
<dbReference type="NCBIfam" id="TIGR00447">
    <property type="entry name" value="pth"/>
    <property type="match status" value="1"/>
</dbReference>
<dbReference type="HAMAP" id="MF_00083">
    <property type="entry name" value="Pept_tRNA_hydro_bact"/>
    <property type="match status" value="1"/>
</dbReference>
<dbReference type="PANTHER" id="PTHR17224">
    <property type="entry name" value="PEPTIDYL-TRNA HYDROLASE"/>
    <property type="match status" value="1"/>
</dbReference>
<feature type="binding site" evidence="7">
    <location>
        <position position="62"/>
    </location>
    <ligand>
        <name>tRNA</name>
        <dbReference type="ChEBI" id="CHEBI:17843"/>
    </ligand>
</feature>
<dbReference type="GO" id="GO:0005737">
    <property type="term" value="C:cytoplasm"/>
    <property type="evidence" value="ECO:0007669"/>
    <property type="project" value="UniProtKB-SubCell"/>
</dbReference>
<accession>A0A1G1VQV2</accession>
<evidence type="ECO:0000256" key="2">
    <source>
        <dbReference type="ARBA" id="ARBA00022555"/>
    </source>
</evidence>
<evidence type="ECO:0000256" key="1">
    <source>
        <dbReference type="ARBA" id="ARBA00013260"/>
    </source>
</evidence>
<keyword evidence="3 7" id="KW-0378">Hydrolase</keyword>
<evidence type="ECO:0000256" key="3">
    <source>
        <dbReference type="ARBA" id="ARBA00022801"/>
    </source>
</evidence>
<evidence type="ECO:0000313" key="10">
    <source>
        <dbReference type="EMBL" id="OGY17760.1"/>
    </source>
</evidence>
<dbReference type="PANTHER" id="PTHR17224:SF1">
    <property type="entry name" value="PEPTIDYL-TRNA HYDROLASE"/>
    <property type="match status" value="1"/>
</dbReference>
<organism evidence="10 11">
    <name type="scientific">Candidatus Chisholmbacteria bacterium RIFCSPHIGHO2_01_FULL_52_32</name>
    <dbReference type="NCBI Taxonomy" id="1797591"/>
    <lineage>
        <taxon>Bacteria</taxon>
        <taxon>Candidatus Chisholmiibacteriota</taxon>
    </lineage>
</organism>
<dbReference type="AlphaFoldDB" id="A0A1G1VQV2"/>
<keyword evidence="2 7" id="KW-0820">tRNA-binding</keyword>
<evidence type="ECO:0000256" key="9">
    <source>
        <dbReference type="RuleBase" id="RU004320"/>
    </source>
</evidence>
<gene>
    <name evidence="7" type="primary">pth</name>
    <name evidence="10" type="ORF">A2786_00330</name>
</gene>
<dbReference type="Pfam" id="PF01195">
    <property type="entry name" value="Pept_tRNA_hydro"/>
    <property type="match status" value="1"/>
</dbReference>
<dbReference type="GO" id="GO:0072344">
    <property type="term" value="P:rescue of stalled ribosome"/>
    <property type="evidence" value="ECO:0007669"/>
    <property type="project" value="UniProtKB-UniRule"/>
</dbReference>
<dbReference type="InterPro" id="IPR001328">
    <property type="entry name" value="Pept_tRNA_hydro"/>
</dbReference>
<feature type="site" description="Discriminates between blocked and unblocked aminoacyl-tRNA" evidence="7">
    <location>
        <position position="9"/>
    </location>
</feature>
<dbReference type="CDD" id="cd00462">
    <property type="entry name" value="PTH"/>
    <property type="match status" value="1"/>
</dbReference>
<comment type="caution">
    <text evidence="7">Lacks conserved residue(s) required for the propagation of feature annotation.</text>
</comment>
<dbReference type="GO" id="GO:0004045">
    <property type="term" value="F:peptidyl-tRNA hydrolase activity"/>
    <property type="evidence" value="ECO:0007669"/>
    <property type="project" value="UniProtKB-UniRule"/>
</dbReference>
<dbReference type="PROSITE" id="PS01195">
    <property type="entry name" value="PEPT_TRNA_HYDROL_1"/>
    <property type="match status" value="1"/>
</dbReference>
<dbReference type="EMBL" id="MHCJ01000006">
    <property type="protein sequence ID" value="OGY17760.1"/>
    <property type="molecule type" value="Genomic_DNA"/>
</dbReference>
<comment type="catalytic activity">
    <reaction evidence="7 8">
        <text>an N-acyl-L-alpha-aminoacyl-tRNA + H2O = an N-acyl-L-amino acid + a tRNA + H(+)</text>
        <dbReference type="Rhea" id="RHEA:54448"/>
        <dbReference type="Rhea" id="RHEA-COMP:10123"/>
        <dbReference type="Rhea" id="RHEA-COMP:13883"/>
        <dbReference type="ChEBI" id="CHEBI:15377"/>
        <dbReference type="ChEBI" id="CHEBI:15378"/>
        <dbReference type="ChEBI" id="CHEBI:59874"/>
        <dbReference type="ChEBI" id="CHEBI:78442"/>
        <dbReference type="ChEBI" id="CHEBI:138191"/>
        <dbReference type="EC" id="3.1.1.29"/>
    </reaction>
</comment>
<dbReference type="GO" id="GO:0000049">
    <property type="term" value="F:tRNA binding"/>
    <property type="evidence" value="ECO:0007669"/>
    <property type="project" value="UniProtKB-UniRule"/>
</dbReference>
<evidence type="ECO:0000256" key="4">
    <source>
        <dbReference type="ARBA" id="ARBA00022884"/>
    </source>
</evidence>
<proteinExistence type="inferred from homology"/>
<comment type="subcellular location">
    <subcellularLocation>
        <location evidence="7">Cytoplasm</location>
    </subcellularLocation>
</comment>
<evidence type="ECO:0000256" key="6">
    <source>
        <dbReference type="ARBA" id="ARBA00050038"/>
    </source>
</evidence>
<dbReference type="GO" id="GO:0006515">
    <property type="term" value="P:protein quality control for misfolded or incompletely synthesized proteins"/>
    <property type="evidence" value="ECO:0007669"/>
    <property type="project" value="UniProtKB-UniRule"/>
</dbReference>
<comment type="caution">
    <text evidence="10">The sequence shown here is derived from an EMBL/GenBank/DDBJ whole genome shotgun (WGS) entry which is preliminary data.</text>
</comment>
<comment type="similarity">
    <text evidence="5 7 9">Belongs to the PTH family.</text>
</comment>
<comment type="function">
    <text evidence="7">Hydrolyzes ribosome-free peptidyl-tRNAs (with 1 or more amino acids incorporated), which drop off the ribosome during protein synthesis, or as a result of ribosome stalling.</text>
</comment>
<dbReference type="Gene3D" id="3.40.50.1470">
    <property type="entry name" value="Peptidyl-tRNA hydrolase"/>
    <property type="match status" value="1"/>
</dbReference>
<evidence type="ECO:0000256" key="5">
    <source>
        <dbReference type="ARBA" id="ARBA00038063"/>
    </source>
</evidence>
<reference evidence="10 11" key="1">
    <citation type="journal article" date="2016" name="Nat. Commun.">
        <title>Thousands of microbial genomes shed light on interconnected biogeochemical processes in an aquifer system.</title>
        <authorList>
            <person name="Anantharaman K."/>
            <person name="Brown C.T."/>
            <person name="Hug L.A."/>
            <person name="Sharon I."/>
            <person name="Castelle C.J."/>
            <person name="Probst A.J."/>
            <person name="Thomas B.C."/>
            <person name="Singh A."/>
            <person name="Wilkins M.J."/>
            <person name="Karaoz U."/>
            <person name="Brodie E.L."/>
            <person name="Williams K.H."/>
            <person name="Hubbard S.S."/>
            <person name="Banfield J.F."/>
        </authorList>
    </citation>
    <scope>NUCLEOTIDE SEQUENCE [LARGE SCALE GENOMIC DNA]</scope>
</reference>
<evidence type="ECO:0000313" key="11">
    <source>
        <dbReference type="Proteomes" id="UP000179233"/>
    </source>
</evidence>